<dbReference type="FunFam" id="1.10.287.950:FF:000001">
    <property type="entry name" value="Methyl-accepting chemotaxis sensory transducer"/>
    <property type="match status" value="1"/>
</dbReference>
<dbReference type="PANTHER" id="PTHR32089:SF119">
    <property type="entry name" value="METHYL-ACCEPTING CHEMOTAXIS PROTEIN CTPL"/>
    <property type="match status" value="1"/>
</dbReference>
<evidence type="ECO:0000259" key="12">
    <source>
        <dbReference type="PROSITE" id="PS50885"/>
    </source>
</evidence>
<evidence type="ECO:0000256" key="6">
    <source>
        <dbReference type="ARBA" id="ARBA00023224"/>
    </source>
</evidence>
<dbReference type="InterPro" id="IPR004089">
    <property type="entry name" value="MCPsignal_dom"/>
</dbReference>
<comment type="caution">
    <text evidence="13">The sequence shown here is derived from an EMBL/GenBank/DDBJ whole genome shotgun (WGS) entry which is preliminary data.</text>
</comment>
<dbReference type="GO" id="GO:0007165">
    <property type="term" value="P:signal transduction"/>
    <property type="evidence" value="ECO:0007669"/>
    <property type="project" value="UniProtKB-KW"/>
</dbReference>
<dbReference type="PANTHER" id="PTHR32089">
    <property type="entry name" value="METHYL-ACCEPTING CHEMOTAXIS PROTEIN MCPB"/>
    <property type="match status" value="1"/>
</dbReference>
<feature type="transmembrane region" description="Helical" evidence="10">
    <location>
        <begin position="18"/>
        <end position="40"/>
    </location>
</feature>
<evidence type="ECO:0000256" key="7">
    <source>
        <dbReference type="ARBA" id="ARBA00029447"/>
    </source>
</evidence>
<evidence type="ECO:0000256" key="4">
    <source>
        <dbReference type="ARBA" id="ARBA00022989"/>
    </source>
</evidence>
<dbReference type="PROSITE" id="PS50885">
    <property type="entry name" value="HAMP"/>
    <property type="match status" value="1"/>
</dbReference>
<dbReference type="CDD" id="cd06225">
    <property type="entry name" value="HAMP"/>
    <property type="match status" value="1"/>
</dbReference>
<dbReference type="Pfam" id="PF00672">
    <property type="entry name" value="HAMP"/>
    <property type="match status" value="1"/>
</dbReference>
<dbReference type="SUPFAM" id="SSF58104">
    <property type="entry name" value="Methyl-accepting chemotaxis protein (MCP) signaling domain"/>
    <property type="match status" value="1"/>
</dbReference>
<evidence type="ECO:0000256" key="8">
    <source>
        <dbReference type="PROSITE-ProRule" id="PRU00284"/>
    </source>
</evidence>
<organism evidence="13 14">
    <name type="scientific">Vibrio vulnificus</name>
    <dbReference type="NCBI Taxonomy" id="672"/>
    <lineage>
        <taxon>Bacteria</taxon>
        <taxon>Pseudomonadati</taxon>
        <taxon>Pseudomonadota</taxon>
        <taxon>Gammaproteobacteria</taxon>
        <taxon>Vibrionales</taxon>
        <taxon>Vibrionaceae</taxon>
        <taxon>Vibrio</taxon>
    </lineage>
</organism>
<gene>
    <name evidence="13" type="ORF">CRN52_04350</name>
</gene>
<dbReference type="PROSITE" id="PS50111">
    <property type="entry name" value="CHEMOTAXIS_TRANSDUC_2"/>
    <property type="match status" value="1"/>
</dbReference>
<evidence type="ECO:0000256" key="1">
    <source>
        <dbReference type="ARBA" id="ARBA00004651"/>
    </source>
</evidence>
<dbReference type="Gene3D" id="3.30.450.20">
    <property type="entry name" value="PAS domain"/>
    <property type="match status" value="1"/>
</dbReference>
<keyword evidence="9" id="KW-0175">Coiled coil</keyword>
<dbReference type="InterPro" id="IPR003660">
    <property type="entry name" value="HAMP_dom"/>
</dbReference>
<dbReference type="Gene3D" id="1.10.287.950">
    <property type="entry name" value="Methyl-accepting chemotaxis protein"/>
    <property type="match status" value="1"/>
</dbReference>
<feature type="coiled-coil region" evidence="9">
    <location>
        <begin position="439"/>
        <end position="473"/>
    </location>
</feature>
<feature type="domain" description="HAMP" evidence="12">
    <location>
        <begin position="218"/>
        <end position="272"/>
    </location>
</feature>
<keyword evidence="5 10" id="KW-0472">Membrane</keyword>
<evidence type="ECO:0000259" key="11">
    <source>
        <dbReference type="PROSITE" id="PS50111"/>
    </source>
</evidence>
<proteinExistence type="inferred from homology"/>
<dbReference type="AlphaFoldDB" id="A0A2S3R6W2"/>
<dbReference type="InterPro" id="IPR033480">
    <property type="entry name" value="sCache_2"/>
</dbReference>
<evidence type="ECO:0000313" key="14">
    <source>
        <dbReference type="Proteomes" id="UP000237466"/>
    </source>
</evidence>
<evidence type="ECO:0000256" key="2">
    <source>
        <dbReference type="ARBA" id="ARBA00022475"/>
    </source>
</evidence>
<keyword evidence="3 10" id="KW-0812">Transmembrane</keyword>
<keyword evidence="2" id="KW-1003">Cell membrane</keyword>
<dbReference type="EMBL" id="PDGH01000036">
    <property type="protein sequence ID" value="POB49415.1"/>
    <property type="molecule type" value="Genomic_DNA"/>
</dbReference>
<evidence type="ECO:0000256" key="10">
    <source>
        <dbReference type="SAM" id="Phobius"/>
    </source>
</evidence>
<name>A0A2S3R6W2_VIBVL</name>
<evidence type="ECO:0000256" key="9">
    <source>
        <dbReference type="SAM" id="Coils"/>
    </source>
</evidence>
<accession>A0A2S3R6W2</accession>
<dbReference type="GO" id="GO:0005886">
    <property type="term" value="C:plasma membrane"/>
    <property type="evidence" value="ECO:0007669"/>
    <property type="project" value="UniProtKB-SubCell"/>
</dbReference>
<evidence type="ECO:0000256" key="3">
    <source>
        <dbReference type="ARBA" id="ARBA00022692"/>
    </source>
</evidence>
<dbReference type="Proteomes" id="UP000237466">
    <property type="component" value="Unassembled WGS sequence"/>
</dbReference>
<evidence type="ECO:0000256" key="5">
    <source>
        <dbReference type="ARBA" id="ARBA00023136"/>
    </source>
</evidence>
<reference evidence="13 14" key="1">
    <citation type="journal article" date="2018" name="Front. Microbiol.">
        <title>Phylogeny of Vibrio vulnificus from the Analysis of the Core-Genome: Implications for Intra-Species Taxonomy.</title>
        <authorList>
            <person name="Roig F.J."/>
            <person name="Gonzalez-Candelas F."/>
            <person name="Sanjuan E."/>
            <person name="Fouz B."/>
            <person name="Feil E.J."/>
            <person name="Llorens C."/>
            <person name="Baker-Austin C."/>
            <person name="Oliver J.D."/>
            <person name="Danin-Poleg Y."/>
            <person name="Gibas C.J."/>
            <person name="Kashi Y."/>
            <person name="Gulig P.A."/>
            <person name="Morrison S.S."/>
            <person name="Amaro C."/>
        </authorList>
    </citation>
    <scope>NUCLEOTIDE SEQUENCE [LARGE SCALE GENOMIC DNA]</scope>
    <source>
        <strain evidence="13 14">CECT4608</strain>
    </source>
</reference>
<feature type="domain" description="Methyl-accepting transducer" evidence="11">
    <location>
        <begin position="277"/>
        <end position="513"/>
    </location>
</feature>
<protein>
    <submittedName>
        <fullName evidence="13">Methyl-accepting chemotaxis protein</fullName>
    </submittedName>
</protein>
<dbReference type="SMART" id="SM00283">
    <property type="entry name" value="MA"/>
    <property type="match status" value="1"/>
</dbReference>
<sequence>MIGMVGSSLRVINIKQRLYVLTFVITSLLLLPFIALLYAYQSDLMEAKQVKTRHLVEAAVSLQQHYYQQEQAGRLSREEAQTQAKAAISQLRYEKEDYFWINDDQPNMIMHPMKPQLNGKSLSAVKDPTGKALFVEMVSVAKTSGAGFVHYMWPKPGSDVDVEKVSYVQMFQPWGWITGSGVYIDDVEALVWQRIRASLLQLSLTGAVMLLLAGWIGNSITQPCRATQRALEDIAQGDGDLTKQLPADGQDELAQIARAFNQFTSKIRLIVQGIAPVTRDVTGSASELTQVARNALEKATAQQHSVDSVASAMKQLHDSNMQVADSAQEAASAAQTAAEKGKEGSAIIEKASGYMHALSHTVTQTELNVQELAKETQKVGSVLEVIRGVAEQTNLLALNAAIEAARAGEQGRGFAVVADEVRTLATRTSSSTDEIQHIIAQLQQRANDVCLSMEQTQRQSTETQQQASLAQQALSDIDAQIAVILQLNQHIALASGEQTSATELINHNLLQIVDHSEQTAAQANQVAAASEQLMASGNQLQVNFAAFKV</sequence>
<dbReference type="Pfam" id="PF00015">
    <property type="entry name" value="MCPsignal"/>
    <property type="match status" value="1"/>
</dbReference>
<evidence type="ECO:0000313" key="13">
    <source>
        <dbReference type="EMBL" id="POB49415.1"/>
    </source>
</evidence>
<comment type="similarity">
    <text evidence="7">Belongs to the methyl-accepting chemotaxis (MCP) protein family.</text>
</comment>
<keyword evidence="4 10" id="KW-1133">Transmembrane helix</keyword>
<dbReference type="SMART" id="SM00304">
    <property type="entry name" value="HAMP"/>
    <property type="match status" value="1"/>
</dbReference>
<comment type="subcellular location">
    <subcellularLocation>
        <location evidence="1">Cell membrane</location>
        <topology evidence="1">Multi-pass membrane protein</topology>
    </subcellularLocation>
</comment>
<keyword evidence="6 8" id="KW-0807">Transducer</keyword>
<dbReference type="SMART" id="SM01049">
    <property type="entry name" value="Cache_2"/>
    <property type="match status" value="1"/>
</dbReference>
<dbReference type="GO" id="GO:0006935">
    <property type="term" value="P:chemotaxis"/>
    <property type="evidence" value="ECO:0007669"/>
    <property type="project" value="UniProtKB-ARBA"/>
</dbReference>
<dbReference type="Pfam" id="PF17200">
    <property type="entry name" value="sCache_2"/>
    <property type="match status" value="1"/>
</dbReference>